<sequence length="233" mass="27378">MKRESLLFNYIYDVTEEEIKKYIGLSILFGLVHISQIRNYWSSNLLYHNSVISSTMSRYRYEGISKILHLSPPSSSQWAGRLSKLSPIAEILCQNCKRNYELGREISIDESIIKYKGHHISKQYISTKPIKMRIQGICIVRFKKTRYLWNYEIYPGKSAKIENNIAKAVTLRLIEELRSNWHHIYCGDWYSSPELFRILTNQGFGATGAVRKNRKGLPKFQINKMNRLVFLFQ</sequence>
<feature type="domain" description="PiggyBac transposable element-derived protein" evidence="1">
    <location>
        <begin position="12"/>
        <end position="226"/>
    </location>
</feature>
<protein>
    <recommendedName>
        <fullName evidence="1">PiggyBac transposable element-derived protein domain-containing protein</fullName>
    </recommendedName>
</protein>
<dbReference type="PANTHER" id="PTHR46599">
    <property type="entry name" value="PIGGYBAC TRANSPOSABLE ELEMENT-DERIVED PROTEIN 4"/>
    <property type="match status" value="1"/>
</dbReference>
<evidence type="ECO:0000313" key="2">
    <source>
        <dbReference type="EMBL" id="CAG9312798.1"/>
    </source>
</evidence>
<proteinExistence type="predicted"/>
<dbReference type="Proteomes" id="UP001162131">
    <property type="component" value="Unassembled WGS sequence"/>
</dbReference>
<accession>A0AAU9IBU8</accession>
<name>A0AAU9IBU8_9CILI</name>
<dbReference type="Pfam" id="PF13843">
    <property type="entry name" value="DDE_Tnp_1_7"/>
    <property type="match status" value="1"/>
</dbReference>
<evidence type="ECO:0000259" key="1">
    <source>
        <dbReference type="Pfam" id="PF13843"/>
    </source>
</evidence>
<evidence type="ECO:0000313" key="3">
    <source>
        <dbReference type="Proteomes" id="UP001162131"/>
    </source>
</evidence>
<dbReference type="InterPro" id="IPR029526">
    <property type="entry name" value="PGBD"/>
</dbReference>
<reference evidence="2" key="1">
    <citation type="submission" date="2021-09" db="EMBL/GenBank/DDBJ databases">
        <authorList>
            <consortium name="AG Swart"/>
            <person name="Singh M."/>
            <person name="Singh A."/>
            <person name="Seah K."/>
            <person name="Emmerich C."/>
        </authorList>
    </citation>
    <scope>NUCLEOTIDE SEQUENCE</scope>
    <source>
        <strain evidence="2">ATCC30299</strain>
    </source>
</reference>
<dbReference type="PANTHER" id="PTHR46599:SF3">
    <property type="entry name" value="PIGGYBAC TRANSPOSABLE ELEMENT-DERIVED PROTEIN 4"/>
    <property type="match status" value="1"/>
</dbReference>
<comment type="caution">
    <text evidence="2">The sequence shown here is derived from an EMBL/GenBank/DDBJ whole genome shotgun (WGS) entry which is preliminary data.</text>
</comment>
<dbReference type="AlphaFoldDB" id="A0AAU9IBU8"/>
<keyword evidence="3" id="KW-1185">Reference proteome</keyword>
<dbReference type="EMBL" id="CAJZBQ010000009">
    <property type="protein sequence ID" value="CAG9312798.1"/>
    <property type="molecule type" value="Genomic_DNA"/>
</dbReference>
<organism evidence="2 3">
    <name type="scientific">Blepharisma stoltei</name>
    <dbReference type="NCBI Taxonomy" id="1481888"/>
    <lineage>
        <taxon>Eukaryota</taxon>
        <taxon>Sar</taxon>
        <taxon>Alveolata</taxon>
        <taxon>Ciliophora</taxon>
        <taxon>Postciliodesmatophora</taxon>
        <taxon>Heterotrichea</taxon>
        <taxon>Heterotrichida</taxon>
        <taxon>Blepharismidae</taxon>
        <taxon>Blepharisma</taxon>
    </lineage>
</organism>
<gene>
    <name evidence="2" type="ORF">BSTOLATCC_MIC7876</name>
</gene>